<proteinExistence type="predicted"/>
<dbReference type="AlphaFoldDB" id="A0A6C0LDH5"/>
<sequence>MIPLLYNSLYIRPANILHSELAIQSKVLKTNKNKEVLNMKKCSLCKQIGHNKLTCSKSGIVLGTAVISGDETDINVKPQVKIDMPILSQMDKSERVKRLEEHLDISKVRHEDQIMNFATLKEANIYCVICGVSAQQYGPLLEKFIRMKFNYSKNNAKDCTGDCSKEGKNSEVKVSLGGATHKKFNFVQIRPSHDCDTYILTAYHLSPENVETEGELYIFKVPKSDIKKLVVSYGGYAHGTINEHGIISEDSINDELSIKEYAIRPTINDECWNALLEFRVPESEL</sequence>
<reference evidence="1" key="1">
    <citation type="journal article" date="2020" name="Nature">
        <title>Giant virus diversity and host interactions through global metagenomics.</title>
        <authorList>
            <person name="Schulz F."/>
            <person name="Roux S."/>
            <person name="Paez-Espino D."/>
            <person name="Jungbluth S."/>
            <person name="Walsh D.A."/>
            <person name="Denef V.J."/>
            <person name="McMahon K.D."/>
            <person name="Konstantinidis K.T."/>
            <person name="Eloe-Fadrosh E.A."/>
            <person name="Kyrpides N.C."/>
            <person name="Woyke T."/>
        </authorList>
    </citation>
    <scope>NUCLEOTIDE SEQUENCE</scope>
    <source>
        <strain evidence="1">GVMAG-M-3300027769-26</strain>
    </source>
</reference>
<protein>
    <submittedName>
        <fullName evidence="1">Uncharacterized protein</fullName>
    </submittedName>
</protein>
<dbReference type="EMBL" id="MN740460">
    <property type="protein sequence ID" value="QHU27684.1"/>
    <property type="molecule type" value="Genomic_DNA"/>
</dbReference>
<name>A0A6C0LDH5_9ZZZZ</name>
<evidence type="ECO:0000313" key="1">
    <source>
        <dbReference type="EMBL" id="QHU27684.1"/>
    </source>
</evidence>
<accession>A0A6C0LDH5</accession>
<organism evidence="1">
    <name type="scientific">viral metagenome</name>
    <dbReference type="NCBI Taxonomy" id="1070528"/>
    <lineage>
        <taxon>unclassified sequences</taxon>
        <taxon>metagenomes</taxon>
        <taxon>organismal metagenomes</taxon>
    </lineage>
</organism>